<dbReference type="PIRSF" id="PIRSF008502">
    <property type="entry name" value="UCP008502"/>
    <property type="match status" value="1"/>
</dbReference>
<dbReference type="Pfam" id="PF08002">
    <property type="entry name" value="DUF1697"/>
    <property type="match status" value="1"/>
</dbReference>
<dbReference type="RefSeq" id="WP_179760876.1">
    <property type="nucleotide sequence ID" value="NZ_BAAAJZ010000015.1"/>
</dbReference>
<organism evidence="1 2">
    <name type="scientific">Pseudonocardia alni</name>
    <name type="common">Amycolata alni</name>
    <dbReference type="NCBI Taxonomy" id="33907"/>
    <lineage>
        <taxon>Bacteria</taxon>
        <taxon>Bacillati</taxon>
        <taxon>Actinomycetota</taxon>
        <taxon>Actinomycetes</taxon>
        <taxon>Pseudonocardiales</taxon>
        <taxon>Pseudonocardiaceae</taxon>
        <taxon>Pseudonocardia</taxon>
    </lineage>
</organism>
<dbReference type="EMBL" id="JACCCZ010000001">
    <property type="protein sequence ID" value="NYG01630.1"/>
    <property type="molecule type" value="Genomic_DNA"/>
</dbReference>
<evidence type="ECO:0000313" key="2">
    <source>
        <dbReference type="Proteomes" id="UP000549695"/>
    </source>
</evidence>
<sequence>MRTHVALLRGINVGGHGTVPMADLRRALAGRGCADVVTHIQSGNVALTSPAGDDAVAATVAAALVEEFGVERPVVVFGRDDYLAAVAANPYPEVTAPKQLHALFRAGPVSDDDRERIVAALAAERAKGGRGDAVARGRVVWLHLPDGLGRSELATRLAARTRAGDQGGTMRNRATVVKLAELLG</sequence>
<dbReference type="GeneID" id="98051691"/>
<dbReference type="Gene3D" id="3.30.70.1280">
    <property type="entry name" value="SP0830-like domains"/>
    <property type="match status" value="1"/>
</dbReference>
<dbReference type="SUPFAM" id="SSF160379">
    <property type="entry name" value="SP0830-like"/>
    <property type="match status" value="1"/>
</dbReference>
<keyword evidence="2" id="KW-1185">Reference proteome</keyword>
<evidence type="ECO:0000313" key="1">
    <source>
        <dbReference type="EMBL" id="NYG01630.1"/>
    </source>
</evidence>
<protein>
    <submittedName>
        <fullName evidence="1">Uncharacterized protein (DUF1697 family)</fullName>
    </submittedName>
</protein>
<proteinExistence type="predicted"/>
<accession>A0A852VZV2</accession>
<reference evidence="1 2" key="1">
    <citation type="submission" date="2020-07" db="EMBL/GenBank/DDBJ databases">
        <title>Sequencing the genomes of 1000 actinobacteria strains.</title>
        <authorList>
            <person name="Klenk H.-P."/>
        </authorList>
    </citation>
    <scope>NUCLEOTIDE SEQUENCE [LARGE SCALE GENOMIC DNA]</scope>
    <source>
        <strain evidence="1 2">DSM 44749</strain>
    </source>
</reference>
<dbReference type="PANTHER" id="PTHR36439">
    <property type="entry name" value="BLL4334 PROTEIN"/>
    <property type="match status" value="1"/>
</dbReference>
<gene>
    <name evidence="1" type="ORF">HDA37_001915</name>
</gene>
<dbReference type="PANTHER" id="PTHR36439:SF1">
    <property type="entry name" value="DUF1697 DOMAIN-CONTAINING PROTEIN"/>
    <property type="match status" value="1"/>
</dbReference>
<comment type="caution">
    <text evidence="1">The sequence shown here is derived from an EMBL/GenBank/DDBJ whole genome shotgun (WGS) entry which is preliminary data.</text>
</comment>
<dbReference type="InterPro" id="IPR012545">
    <property type="entry name" value="DUF1697"/>
</dbReference>
<dbReference type="AlphaFoldDB" id="A0A852VZV2"/>
<dbReference type="Proteomes" id="UP000549695">
    <property type="component" value="Unassembled WGS sequence"/>
</dbReference>
<name>A0A852VZV2_PSEA5</name>